<evidence type="ECO:0008006" key="4">
    <source>
        <dbReference type="Google" id="ProtNLM"/>
    </source>
</evidence>
<evidence type="ECO:0000256" key="1">
    <source>
        <dbReference type="SAM" id="MobiDB-lite"/>
    </source>
</evidence>
<reference evidence="2" key="1">
    <citation type="submission" date="2021-03" db="EMBL/GenBank/DDBJ databases">
        <title>Draft genome sequence of rust myrtle Austropuccinia psidii MF-1, a brazilian biotype.</title>
        <authorList>
            <person name="Quecine M.C."/>
            <person name="Pachon D.M.R."/>
            <person name="Bonatelli M.L."/>
            <person name="Correr F.H."/>
            <person name="Franceschini L.M."/>
            <person name="Leite T.F."/>
            <person name="Margarido G.R.A."/>
            <person name="Almeida C.A."/>
            <person name="Ferrarezi J.A."/>
            <person name="Labate C.A."/>
        </authorList>
    </citation>
    <scope>NUCLEOTIDE SEQUENCE</scope>
    <source>
        <strain evidence="2">MF-1</strain>
    </source>
</reference>
<keyword evidence="3" id="KW-1185">Reference proteome</keyword>
<evidence type="ECO:0000313" key="3">
    <source>
        <dbReference type="Proteomes" id="UP000765509"/>
    </source>
</evidence>
<proteinExistence type="predicted"/>
<dbReference type="InterPro" id="IPR012337">
    <property type="entry name" value="RNaseH-like_sf"/>
</dbReference>
<sequence>MALIICQELTQDHITTHGHPKPVALFLYNQEALPKRNSASQHPQPKLYTNLQKWVEHFPVRLYWCPGHVGIPENKIVDTLAKDAAESQNVSPYTINTISLSKLKQHTIMTLTNNPPHQKRLPKLASRPHPNSSPRN</sequence>
<dbReference type="OrthoDB" id="4368687at2759"/>
<evidence type="ECO:0000313" key="2">
    <source>
        <dbReference type="EMBL" id="MBW0492989.1"/>
    </source>
</evidence>
<dbReference type="Proteomes" id="UP000765509">
    <property type="component" value="Unassembled WGS sequence"/>
</dbReference>
<organism evidence="2 3">
    <name type="scientific">Austropuccinia psidii MF-1</name>
    <dbReference type="NCBI Taxonomy" id="1389203"/>
    <lineage>
        <taxon>Eukaryota</taxon>
        <taxon>Fungi</taxon>
        <taxon>Dikarya</taxon>
        <taxon>Basidiomycota</taxon>
        <taxon>Pucciniomycotina</taxon>
        <taxon>Pucciniomycetes</taxon>
        <taxon>Pucciniales</taxon>
        <taxon>Sphaerophragmiaceae</taxon>
        <taxon>Austropuccinia</taxon>
    </lineage>
</organism>
<comment type="caution">
    <text evidence="2">The sequence shown here is derived from an EMBL/GenBank/DDBJ whole genome shotgun (WGS) entry which is preliminary data.</text>
</comment>
<dbReference type="AlphaFoldDB" id="A0A9Q3CXB4"/>
<dbReference type="GO" id="GO:0003676">
    <property type="term" value="F:nucleic acid binding"/>
    <property type="evidence" value="ECO:0007669"/>
    <property type="project" value="InterPro"/>
</dbReference>
<dbReference type="InterPro" id="IPR036397">
    <property type="entry name" value="RNaseH_sf"/>
</dbReference>
<dbReference type="EMBL" id="AVOT02011849">
    <property type="protein sequence ID" value="MBW0492989.1"/>
    <property type="molecule type" value="Genomic_DNA"/>
</dbReference>
<protein>
    <recommendedName>
        <fullName evidence="4">RNase H type-1 domain-containing protein</fullName>
    </recommendedName>
</protein>
<dbReference type="Gene3D" id="3.30.420.10">
    <property type="entry name" value="Ribonuclease H-like superfamily/Ribonuclease H"/>
    <property type="match status" value="1"/>
</dbReference>
<gene>
    <name evidence="2" type="ORF">O181_032704</name>
</gene>
<feature type="region of interest" description="Disordered" evidence="1">
    <location>
        <begin position="112"/>
        <end position="136"/>
    </location>
</feature>
<name>A0A9Q3CXB4_9BASI</name>
<accession>A0A9Q3CXB4</accession>
<dbReference type="SUPFAM" id="SSF53098">
    <property type="entry name" value="Ribonuclease H-like"/>
    <property type="match status" value="1"/>
</dbReference>